<reference evidence="1 2" key="1">
    <citation type="submission" date="2019-07" db="EMBL/GenBank/DDBJ databases">
        <authorList>
            <person name="Huq M.A."/>
        </authorList>
    </citation>
    <scope>NUCLEOTIDE SEQUENCE [LARGE SCALE GENOMIC DNA]</scope>
    <source>
        <strain evidence="1 2">MAH-19</strain>
    </source>
</reference>
<proteinExistence type="predicted"/>
<name>A0A556M7I8_9SPHI</name>
<accession>A0A556M7I8</accession>
<sequence length="138" mass="15580">MKISKDTRRFVFIVVDQMNLKLGEDFSAAIDHDKQTVTVFKITDGYQAELTASLDQLHYQTLFSGAAPAMPVISINDYYEFINSQTGNTIAHATLPGNLSDAEKNAKLEVKRVLLANAHHISLNLIYWQNKNKRFLAH</sequence>
<dbReference type="RefSeq" id="WP_186292779.1">
    <property type="nucleotide sequence ID" value="NZ_VLPK01000008.1"/>
</dbReference>
<keyword evidence="2" id="KW-1185">Reference proteome</keyword>
<dbReference type="EMBL" id="VLPK01000008">
    <property type="protein sequence ID" value="TSJ35878.1"/>
    <property type="molecule type" value="Genomic_DNA"/>
</dbReference>
<comment type="caution">
    <text evidence="1">The sequence shown here is derived from an EMBL/GenBank/DDBJ whole genome shotgun (WGS) entry which is preliminary data.</text>
</comment>
<evidence type="ECO:0000313" key="2">
    <source>
        <dbReference type="Proteomes" id="UP000318733"/>
    </source>
</evidence>
<protein>
    <submittedName>
        <fullName evidence="1">Uncharacterized protein</fullName>
    </submittedName>
</protein>
<organism evidence="1 2">
    <name type="scientific">Mucilaginibacter corticis</name>
    <dbReference type="NCBI Taxonomy" id="2597670"/>
    <lineage>
        <taxon>Bacteria</taxon>
        <taxon>Pseudomonadati</taxon>
        <taxon>Bacteroidota</taxon>
        <taxon>Sphingobacteriia</taxon>
        <taxon>Sphingobacteriales</taxon>
        <taxon>Sphingobacteriaceae</taxon>
        <taxon>Mucilaginibacter</taxon>
    </lineage>
</organism>
<dbReference type="AlphaFoldDB" id="A0A556M7I8"/>
<dbReference type="Proteomes" id="UP000318733">
    <property type="component" value="Unassembled WGS sequence"/>
</dbReference>
<evidence type="ECO:0000313" key="1">
    <source>
        <dbReference type="EMBL" id="TSJ35878.1"/>
    </source>
</evidence>
<gene>
    <name evidence="1" type="ORF">FO440_23425</name>
</gene>